<dbReference type="PANTHER" id="PTHR21075">
    <property type="entry name" value="ANAEROBIC RIBONUCLEOSIDE-TRIPHOSPHATE REDUCTASE"/>
    <property type="match status" value="1"/>
</dbReference>
<dbReference type="AlphaFoldDB" id="A0A847D2I5"/>
<proteinExistence type="predicted"/>
<dbReference type="Proteomes" id="UP000545876">
    <property type="component" value="Unassembled WGS sequence"/>
</dbReference>
<keyword evidence="1 3" id="KW-0547">Nucleotide-binding</keyword>
<dbReference type="GO" id="GO:0006260">
    <property type="term" value="P:DNA replication"/>
    <property type="evidence" value="ECO:0007669"/>
    <property type="project" value="InterPro"/>
</dbReference>
<dbReference type="CDD" id="cd01675">
    <property type="entry name" value="RNR_III"/>
    <property type="match status" value="1"/>
</dbReference>
<evidence type="ECO:0000313" key="5">
    <source>
        <dbReference type="EMBL" id="NLD25683.1"/>
    </source>
</evidence>
<dbReference type="EC" id="1.17.4.2" evidence="5"/>
<accession>A0A847D2I5</accession>
<dbReference type="NCBIfam" id="TIGR02487">
    <property type="entry name" value="NrdD"/>
    <property type="match status" value="1"/>
</dbReference>
<protein>
    <submittedName>
        <fullName evidence="5">Ribonucleoside triphosphate reductase</fullName>
        <ecNumber evidence="5">1.17.4.2</ecNumber>
    </submittedName>
</protein>
<dbReference type="PANTHER" id="PTHR21075:SF0">
    <property type="entry name" value="ANAEROBIC RIBONUCLEOSIDE-TRIPHOSPHATE REDUCTASE"/>
    <property type="match status" value="1"/>
</dbReference>
<dbReference type="GO" id="GO:0009265">
    <property type="term" value="P:2'-deoxyribonucleotide biosynthetic process"/>
    <property type="evidence" value="ECO:0007669"/>
    <property type="project" value="TreeGrafter"/>
</dbReference>
<organism evidence="5 6">
    <name type="scientific">Candidatus Dojkabacteria bacterium</name>
    <dbReference type="NCBI Taxonomy" id="2099670"/>
    <lineage>
        <taxon>Bacteria</taxon>
        <taxon>Candidatus Dojkabacteria</taxon>
    </lineage>
</organism>
<dbReference type="SUPFAM" id="SSF51998">
    <property type="entry name" value="PFL-like glycyl radical enzymes"/>
    <property type="match status" value="1"/>
</dbReference>
<dbReference type="GO" id="GO:0004748">
    <property type="term" value="F:ribonucleoside-diphosphate reductase activity, thioredoxin disulfide as acceptor"/>
    <property type="evidence" value="ECO:0007669"/>
    <property type="project" value="TreeGrafter"/>
</dbReference>
<reference evidence="5 6" key="1">
    <citation type="journal article" date="2020" name="Biotechnol. Biofuels">
        <title>New insights from the biogas microbiome by comprehensive genome-resolved metagenomics of nearly 1600 species originating from multiple anaerobic digesters.</title>
        <authorList>
            <person name="Campanaro S."/>
            <person name="Treu L."/>
            <person name="Rodriguez-R L.M."/>
            <person name="Kovalovszki A."/>
            <person name="Ziels R.M."/>
            <person name="Maus I."/>
            <person name="Zhu X."/>
            <person name="Kougias P.G."/>
            <person name="Basile A."/>
            <person name="Luo G."/>
            <person name="Schluter A."/>
            <person name="Konstantinidis K.T."/>
            <person name="Angelidaki I."/>
        </authorList>
    </citation>
    <scope>NUCLEOTIDE SEQUENCE [LARGE SCALE GENOMIC DNA]</scope>
    <source>
        <strain evidence="5">AS06rmzACSIP_65</strain>
    </source>
</reference>
<feature type="domain" description="ATP-cone" evidence="4">
    <location>
        <begin position="15"/>
        <end position="112"/>
    </location>
</feature>
<evidence type="ECO:0000256" key="1">
    <source>
        <dbReference type="ARBA" id="ARBA00022741"/>
    </source>
</evidence>
<name>A0A847D2I5_9BACT</name>
<dbReference type="GO" id="GO:0005524">
    <property type="term" value="F:ATP binding"/>
    <property type="evidence" value="ECO:0007669"/>
    <property type="project" value="UniProtKB-UniRule"/>
</dbReference>
<dbReference type="Pfam" id="PF13597">
    <property type="entry name" value="NRDD"/>
    <property type="match status" value="1"/>
</dbReference>
<dbReference type="PROSITE" id="PS51161">
    <property type="entry name" value="ATP_CONE"/>
    <property type="match status" value="1"/>
</dbReference>
<dbReference type="InterPro" id="IPR005144">
    <property type="entry name" value="ATP-cone_dom"/>
</dbReference>
<dbReference type="GO" id="GO:0008998">
    <property type="term" value="F:ribonucleoside-triphosphate reductase (thioredoxin) activity"/>
    <property type="evidence" value="ECO:0007669"/>
    <property type="project" value="UniProtKB-EC"/>
</dbReference>
<evidence type="ECO:0000256" key="2">
    <source>
        <dbReference type="ARBA" id="ARBA00022840"/>
    </source>
</evidence>
<dbReference type="InterPro" id="IPR012833">
    <property type="entry name" value="NrdD"/>
</dbReference>
<keyword evidence="5" id="KW-0560">Oxidoreductase</keyword>
<sequence length="695" mass="79176">MSAPNKIQIPISKKLKVKKRDGSLVAFRKDSIVRGIFKAADSVGGKNKKRAEEIAEEVIKIIKSKYSNKEVIKSSEIADIVAQTLIDMGHTKTSIAYKLFIDLKHQVKNIKSLIDANTLVKDYIDKLDWQVNENSNMAYSWQGLNNYISTTVQSNYWLHSIYPKEISTGNINKDYHIHDLGMLATYCCGWSLEDLLLKGFTGVEGKISSSPAKHFSAALGQVVNYLYTLQHEAAGAQAFSSFDTFLAPFVKFDKLSYKQVKQKMQEFLYNMNVPTRVGCQTPFTNITMDLIPSGQLAQQGVIIGGQIQKEKYCEFQNEMNMINKAFCEIMMEGDAQGRLFSYPIPTYNLTKDFDWDNPEYKPIWEMTAKYGIPYFSNFINSDMSPDDARSMCCRLRLDNRELRKRGGGLFGANPLTGSIGVVTINLPRIGFEAANKRDFFKRLNIQMDLAKKSLQIKRRFLEKYMDKGLYPYSKFYLSDIKKRFGEYYKNHFNTIGILGLNEALINFYKDSNKGITSEEGREFGIEIMNHMRERLMTYQLKTNELFNLEATPGEGATYKFAKADKKRFGDSIIAASDIGEHKGRDIVPYYTNSSQIPVGLTDDIFEALDLQDEFQCLYTGGTVQHVYIGEQITSPEAVKNLVRKIAENYKLPYFSITPTFSICPKHGYIPGEHFYCPKCDCEVGYKEGMSFNEIS</sequence>
<dbReference type="Gene3D" id="3.20.70.20">
    <property type="match status" value="1"/>
</dbReference>
<dbReference type="EMBL" id="JAAZBX010000015">
    <property type="protein sequence ID" value="NLD25683.1"/>
    <property type="molecule type" value="Genomic_DNA"/>
</dbReference>
<dbReference type="NCBIfam" id="NF006126">
    <property type="entry name" value="PRK08270.1"/>
    <property type="match status" value="1"/>
</dbReference>
<dbReference type="Pfam" id="PF03477">
    <property type="entry name" value="ATP-cone"/>
    <property type="match status" value="1"/>
</dbReference>
<evidence type="ECO:0000259" key="4">
    <source>
        <dbReference type="PROSITE" id="PS51161"/>
    </source>
</evidence>
<evidence type="ECO:0000256" key="3">
    <source>
        <dbReference type="PROSITE-ProRule" id="PRU00492"/>
    </source>
</evidence>
<dbReference type="GO" id="GO:0031250">
    <property type="term" value="C:anaerobic ribonucleoside-triphosphate reductase complex"/>
    <property type="evidence" value="ECO:0007669"/>
    <property type="project" value="TreeGrafter"/>
</dbReference>
<gene>
    <name evidence="5" type="ORF">GX656_03565</name>
</gene>
<evidence type="ECO:0000313" key="6">
    <source>
        <dbReference type="Proteomes" id="UP000545876"/>
    </source>
</evidence>
<keyword evidence="2 3" id="KW-0067">ATP-binding</keyword>
<comment type="caution">
    <text evidence="5">The sequence shown here is derived from an EMBL/GenBank/DDBJ whole genome shotgun (WGS) entry which is preliminary data.</text>
</comment>